<sequence>MSGGLRIRRRRRLASALRWCAAQEPPPPAAALASLAERLDAMGVPAEGANLPERLARLDPGGAAPPEVVAMLAAILQPLMTLSARSSDP</sequence>
<name>A0ABS3KST6_9PROT</name>
<evidence type="ECO:0000313" key="1">
    <source>
        <dbReference type="EMBL" id="MBO1080533.1"/>
    </source>
</evidence>
<dbReference type="RefSeq" id="WP_207418555.1">
    <property type="nucleotide sequence ID" value="NZ_CP061177.1"/>
</dbReference>
<accession>A0ABS3KST6</accession>
<gene>
    <name evidence="1" type="ORF">IAI61_15930</name>
</gene>
<keyword evidence="2" id="KW-1185">Reference proteome</keyword>
<dbReference type="Proteomes" id="UP001518989">
    <property type="component" value="Unassembled WGS sequence"/>
</dbReference>
<dbReference type="EMBL" id="JACTNG010000009">
    <property type="protein sequence ID" value="MBO1080533.1"/>
    <property type="molecule type" value="Genomic_DNA"/>
</dbReference>
<comment type="caution">
    <text evidence="1">The sequence shown here is derived from an EMBL/GenBank/DDBJ whole genome shotgun (WGS) entry which is preliminary data.</text>
</comment>
<protein>
    <submittedName>
        <fullName evidence="1">Uncharacterized protein</fullName>
    </submittedName>
</protein>
<proteinExistence type="predicted"/>
<organism evidence="1 2">
    <name type="scientific">Roseomonas haemaphysalidis</name>
    <dbReference type="NCBI Taxonomy" id="2768162"/>
    <lineage>
        <taxon>Bacteria</taxon>
        <taxon>Pseudomonadati</taxon>
        <taxon>Pseudomonadota</taxon>
        <taxon>Alphaproteobacteria</taxon>
        <taxon>Acetobacterales</taxon>
        <taxon>Roseomonadaceae</taxon>
        <taxon>Roseomonas</taxon>
    </lineage>
</organism>
<evidence type="ECO:0000313" key="2">
    <source>
        <dbReference type="Proteomes" id="UP001518989"/>
    </source>
</evidence>
<reference evidence="1 2" key="1">
    <citation type="submission" date="2020-09" db="EMBL/GenBank/DDBJ databases">
        <title>Roseomonas.</title>
        <authorList>
            <person name="Zhu W."/>
        </authorList>
    </citation>
    <scope>NUCLEOTIDE SEQUENCE [LARGE SCALE GENOMIC DNA]</scope>
    <source>
        <strain evidence="1 2">573</strain>
    </source>
</reference>